<keyword evidence="2" id="KW-0812">Transmembrane</keyword>
<reference evidence="3 4" key="1">
    <citation type="journal article" date="2016" name="Nat. Commun.">
        <title>Thousands of microbial genomes shed light on interconnected biogeochemical processes in an aquifer system.</title>
        <authorList>
            <person name="Anantharaman K."/>
            <person name="Brown C.T."/>
            <person name="Hug L.A."/>
            <person name="Sharon I."/>
            <person name="Castelle C.J."/>
            <person name="Probst A.J."/>
            <person name="Thomas B.C."/>
            <person name="Singh A."/>
            <person name="Wilkins M.J."/>
            <person name="Karaoz U."/>
            <person name="Brodie E.L."/>
            <person name="Williams K.H."/>
            <person name="Hubbard S.S."/>
            <person name="Banfield J.F."/>
        </authorList>
    </citation>
    <scope>NUCLEOTIDE SEQUENCE [LARGE SCALE GENOMIC DNA]</scope>
</reference>
<proteinExistence type="predicted"/>
<gene>
    <name evidence="3" type="ORF">A2782_01180</name>
</gene>
<dbReference type="EMBL" id="MHBW01000010">
    <property type="protein sequence ID" value="OGY09416.1"/>
    <property type="molecule type" value="Genomic_DNA"/>
</dbReference>
<comment type="caution">
    <text evidence="3">The sequence shown here is derived from an EMBL/GenBank/DDBJ whole genome shotgun (WGS) entry which is preliminary data.</text>
</comment>
<keyword evidence="2" id="KW-1133">Transmembrane helix</keyword>
<name>A0A1G1V233_9BACT</name>
<evidence type="ECO:0000256" key="1">
    <source>
        <dbReference type="SAM" id="MobiDB-lite"/>
    </source>
</evidence>
<dbReference type="AlphaFoldDB" id="A0A1G1V233"/>
<feature type="transmembrane region" description="Helical" evidence="2">
    <location>
        <begin position="48"/>
        <end position="66"/>
    </location>
</feature>
<protein>
    <submittedName>
        <fullName evidence="3">Uncharacterized protein</fullName>
    </submittedName>
</protein>
<evidence type="ECO:0000313" key="3">
    <source>
        <dbReference type="EMBL" id="OGY09416.1"/>
    </source>
</evidence>
<evidence type="ECO:0000313" key="4">
    <source>
        <dbReference type="Proteomes" id="UP000177967"/>
    </source>
</evidence>
<dbReference type="STRING" id="1797513.A2782_01180"/>
<feature type="compositionally biased region" description="Basic and acidic residues" evidence="1">
    <location>
        <begin position="15"/>
        <end position="27"/>
    </location>
</feature>
<feature type="region of interest" description="Disordered" evidence="1">
    <location>
        <begin position="1"/>
        <end position="36"/>
    </location>
</feature>
<accession>A0A1G1V233</accession>
<keyword evidence="2" id="KW-0472">Membrane</keyword>
<evidence type="ECO:0000256" key="2">
    <source>
        <dbReference type="SAM" id="Phobius"/>
    </source>
</evidence>
<organism evidence="3 4">
    <name type="scientific">Candidatus Blackburnbacteria bacterium RIFCSPHIGHO2_01_FULL_43_15b</name>
    <dbReference type="NCBI Taxonomy" id="1797513"/>
    <lineage>
        <taxon>Bacteria</taxon>
        <taxon>Candidatus Blackburniibacteriota</taxon>
    </lineage>
</organism>
<dbReference type="Proteomes" id="UP000177967">
    <property type="component" value="Unassembled WGS sequence"/>
</dbReference>
<sequence>MLGLSIGKKKTPKNILDKDGDLAEGQKSKKRDRKKKELLKPWTAKDRTIVAASLLITMLLGVYFWHKGQGRLPEFNFNFQLPQFEEKIILE</sequence>